<keyword evidence="6 17" id="KW-0547">Nucleotide-binding</keyword>
<evidence type="ECO:0000256" key="11">
    <source>
        <dbReference type="ARBA" id="ARBA00023235"/>
    </source>
</evidence>
<dbReference type="Pfam" id="PF01256">
    <property type="entry name" value="Carb_kinase"/>
    <property type="match status" value="1"/>
</dbReference>
<dbReference type="AlphaFoldDB" id="A0A7C3ZBW7"/>
<feature type="binding site" evidence="17">
    <location>
        <position position="452"/>
    </location>
    <ligand>
        <name>AMP</name>
        <dbReference type="ChEBI" id="CHEBI:456215"/>
    </ligand>
</feature>
<evidence type="ECO:0000259" key="21">
    <source>
        <dbReference type="PROSITE" id="PS51385"/>
    </source>
</evidence>
<feature type="binding site" evidence="17">
    <location>
        <begin position="423"/>
        <end position="427"/>
    </location>
    <ligand>
        <name>AMP</name>
        <dbReference type="ChEBI" id="CHEBI:456215"/>
    </ligand>
</feature>
<comment type="cofactor">
    <cofactor evidence="18 19">
        <name>K(+)</name>
        <dbReference type="ChEBI" id="CHEBI:29103"/>
    </cofactor>
    <text evidence="18 19">Binds 1 potassium ion per subunit.</text>
</comment>
<keyword evidence="12 17" id="KW-0456">Lyase</keyword>
<dbReference type="NCBIfam" id="TIGR00197">
    <property type="entry name" value="yjeF_nterm"/>
    <property type="match status" value="1"/>
</dbReference>
<keyword evidence="13" id="KW-0511">Multifunctional enzyme</keyword>
<evidence type="ECO:0000259" key="20">
    <source>
        <dbReference type="PROSITE" id="PS51383"/>
    </source>
</evidence>
<comment type="similarity">
    <text evidence="17">Belongs to the NnrD/CARKD family.</text>
</comment>
<dbReference type="EC" id="5.1.99.6" evidence="19"/>
<dbReference type="Gene3D" id="3.40.1190.20">
    <property type="match status" value="1"/>
</dbReference>
<comment type="catalytic activity">
    <reaction evidence="16 17 19">
        <text>(6S)-NADPHX + ADP = AMP + phosphate + NADPH + H(+)</text>
        <dbReference type="Rhea" id="RHEA:32235"/>
        <dbReference type="ChEBI" id="CHEBI:15378"/>
        <dbReference type="ChEBI" id="CHEBI:43474"/>
        <dbReference type="ChEBI" id="CHEBI:57783"/>
        <dbReference type="ChEBI" id="CHEBI:64076"/>
        <dbReference type="ChEBI" id="CHEBI:456215"/>
        <dbReference type="ChEBI" id="CHEBI:456216"/>
        <dbReference type="EC" id="4.2.1.136"/>
    </reaction>
</comment>
<dbReference type="PANTHER" id="PTHR12592:SF0">
    <property type="entry name" value="ATP-DEPENDENT (S)-NAD(P)H-HYDRATE DEHYDRATASE"/>
    <property type="match status" value="1"/>
</dbReference>
<dbReference type="EC" id="4.2.1.136" evidence="19"/>
<evidence type="ECO:0000256" key="5">
    <source>
        <dbReference type="ARBA" id="ARBA00022723"/>
    </source>
</evidence>
<dbReference type="Gene3D" id="3.40.50.10260">
    <property type="entry name" value="YjeF N-terminal domain"/>
    <property type="match status" value="1"/>
</dbReference>
<feature type="binding site" evidence="17">
    <location>
        <position position="335"/>
    </location>
    <ligand>
        <name>(6S)-NADPHX</name>
        <dbReference type="ChEBI" id="CHEBI:64076"/>
    </ligand>
</feature>
<dbReference type="InterPro" id="IPR004443">
    <property type="entry name" value="YjeF_N_dom"/>
</dbReference>
<comment type="function">
    <text evidence="17">Catalyzes the dehydration of the S-form of NAD(P)HX at the expense of ADP, which is converted to AMP. Together with NAD(P)HX epimerase, which catalyzes the epimerization of the S- and R-forms, the enzyme allows the repair of both epimers of NAD(P)HX, a damaged form of NAD(P)H that is a result of enzymatic or heat-dependent hydration.</text>
</comment>
<dbReference type="EMBL" id="DTMF01000181">
    <property type="protein sequence ID" value="HGF34171.1"/>
    <property type="molecule type" value="Genomic_DNA"/>
</dbReference>
<comment type="catalytic activity">
    <reaction evidence="2 18 19">
        <text>(6R)-NADPHX = (6S)-NADPHX</text>
        <dbReference type="Rhea" id="RHEA:32227"/>
        <dbReference type="ChEBI" id="CHEBI:64076"/>
        <dbReference type="ChEBI" id="CHEBI:64077"/>
        <dbReference type="EC" id="5.1.99.6"/>
    </reaction>
</comment>
<evidence type="ECO:0000256" key="9">
    <source>
        <dbReference type="ARBA" id="ARBA00022958"/>
    </source>
</evidence>
<comment type="catalytic activity">
    <reaction evidence="15 17 19">
        <text>(6S)-NADHX + ADP = AMP + phosphate + NADH + H(+)</text>
        <dbReference type="Rhea" id="RHEA:32223"/>
        <dbReference type="ChEBI" id="CHEBI:15378"/>
        <dbReference type="ChEBI" id="CHEBI:43474"/>
        <dbReference type="ChEBI" id="CHEBI:57945"/>
        <dbReference type="ChEBI" id="CHEBI:64074"/>
        <dbReference type="ChEBI" id="CHEBI:456215"/>
        <dbReference type="ChEBI" id="CHEBI:456216"/>
        <dbReference type="EC" id="4.2.1.136"/>
    </reaction>
</comment>
<evidence type="ECO:0000256" key="3">
    <source>
        <dbReference type="ARBA" id="ARBA00006001"/>
    </source>
</evidence>
<dbReference type="InterPro" id="IPR036652">
    <property type="entry name" value="YjeF_N_dom_sf"/>
</dbReference>
<feature type="binding site" evidence="18">
    <location>
        <position position="163"/>
    </location>
    <ligand>
        <name>(6S)-NADPHX</name>
        <dbReference type="ChEBI" id="CHEBI:64076"/>
    </ligand>
</feature>
<keyword evidence="8 17" id="KW-0521">NADP</keyword>
<dbReference type="GO" id="GO:0110051">
    <property type="term" value="P:metabolite repair"/>
    <property type="evidence" value="ECO:0007669"/>
    <property type="project" value="TreeGrafter"/>
</dbReference>
<evidence type="ECO:0000256" key="1">
    <source>
        <dbReference type="ARBA" id="ARBA00000013"/>
    </source>
</evidence>
<evidence type="ECO:0000256" key="15">
    <source>
        <dbReference type="ARBA" id="ARBA00048238"/>
    </source>
</evidence>
<feature type="domain" description="YjeF C-terminal" evidence="20">
    <location>
        <begin position="228"/>
        <end position="512"/>
    </location>
</feature>
<dbReference type="SUPFAM" id="SSF53613">
    <property type="entry name" value="Ribokinase-like"/>
    <property type="match status" value="1"/>
</dbReference>
<evidence type="ECO:0000256" key="16">
    <source>
        <dbReference type="ARBA" id="ARBA00049209"/>
    </source>
</evidence>
<keyword evidence="11 18" id="KW-0413">Isomerase</keyword>
<evidence type="ECO:0000256" key="10">
    <source>
        <dbReference type="ARBA" id="ARBA00023027"/>
    </source>
</evidence>
<feature type="binding site" evidence="17">
    <location>
        <position position="453"/>
    </location>
    <ligand>
        <name>(6S)-NADPHX</name>
        <dbReference type="ChEBI" id="CHEBI:64076"/>
    </ligand>
</feature>
<name>A0A7C3ZBW7_9BACT</name>
<comment type="subunit">
    <text evidence="17">Homotetramer.</text>
</comment>
<feature type="binding site" evidence="17">
    <location>
        <position position="263"/>
    </location>
    <ligand>
        <name>(6S)-NADPHX</name>
        <dbReference type="ChEBI" id="CHEBI:64076"/>
    </ligand>
</feature>
<keyword evidence="5 18" id="KW-0479">Metal-binding</keyword>
<dbReference type="HAMAP" id="MF_01966">
    <property type="entry name" value="NADHX_epimerase"/>
    <property type="match status" value="1"/>
</dbReference>
<evidence type="ECO:0000256" key="19">
    <source>
        <dbReference type="PIRNR" id="PIRNR017184"/>
    </source>
</evidence>
<dbReference type="PANTHER" id="PTHR12592">
    <property type="entry name" value="ATP-DEPENDENT (S)-NAD(P)H-HYDRATE DEHYDRATASE FAMILY MEMBER"/>
    <property type="match status" value="1"/>
</dbReference>
<keyword evidence="10 17" id="KW-0520">NAD</keyword>
<feature type="binding site" evidence="18">
    <location>
        <position position="145"/>
    </location>
    <ligand>
        <name>(6S)-NADPHX</name>
        <dbReference type="ChEBI" id="CHEBI:64076"/>
    </ligand>
</feature>
<evidence type="ECO:0000256" key="12">
    <source>
        <dbReference type="ARBA" id="ARBA00023239"/>
    </source>
</evidence>
<dbReference type="GO" id="GO:0052856">
    <property type="term" value="F:NAD(P)HX epimerase activity"/>
    <property type="evidence" value="ECO:0007669"/>
    <property type="project" value="UniProtKB-UniRule"/>
</dbReference>
<evidence type="ECO:0000256" key="13">
    <source>
        <dbReference type="ARBA" id="ARBA00023268"/>
    </source>
</evidence>
<evidence type="ECO:0000256" key="14">
    <source>
        <dbReference type="ARBA" id="ARBA00025153"/>
    </source>
</evidence>
<gene>
    <name evidence="18" type="primary">nnrE</name>
    <name evidence="17" type="synonym">nnrD</name>
    <name evidence="22" type="ORF">ENW96_07250</name>
</gene>
<evidence type="ECO:0000256" key="6">
    <source>
        <dbReference type="ARBA" id="ARBA00022741"/>
    </source>
</evidence>
<dbReference type="PROSITE" id="PS01050">
    <property type="entry name" value="YJEF_C_2"/>
    <property type="match status" value="1"/>
</dbReference>
<sequence length="531" mass="55799">MKLVTAAQMRELDRRTIEEVGVPSLVLMENAGRSTYQILRREFPDLSGPVAVLAGRGNNGGDGLVVARYLANQGFPVTVFLLAARDQVQGDALVNLKILDRIGVAVEEVLKEDQLTAVSHRLSRAGLIVDALLGTGLNSPVRGLYAQVIARVNQVRTPVLAVDIPSGLSADTGEPLGAAVEADVTVTYGFPKIGQIVPPGRDYVGRLWQVDISIPPALVQGIRTALAEAADLRRLLPLRPFASHKGTFGHLVVVAGSEGKTGAATMTAEAGLRTGAGLVTAAVPASLNDILEVKLTEAMTLPLPEAGDARAVGEKALAPLSEFLKDKTAVALGPGLGTHPETQEFIRTLVQECSLPMVVDADGVNALAGRLDLAKKAVGSRVLTPHPGEMARLLGITTREVQVRRLNLAREVAMTHGVWLVLKGAQTVVADPEGRISLNPTGNPVLASGGTGDVLTGLIGGFLAQGLSPWDAARLGVYLHGLAADYLEQVIGPRGHIAGDLLAVFPELLAEFTQGQFPAIEEEVCLRLVIS</sequence>
<accession>A0A7C3ZBW7</accession>
<feature type="binding site" evidence="17">
    <location>
        <position position="386"/>
    </location>
    <ligand>
        <name>(6S)-NADPHX</name>
        <dbReference type="ChEBI" id="CHEBI:64076"/>
    </ligand>
</feature>
<evidence type="ECO:0000256" key="7">
    <source>
        <dbReference type="ARBA" id="ARBA00022840"/>
    </source>
</evidence>
<organism evidence="22">
    <name type="scientific">Desulfobacca acetoxidans</name>
    <dbReference type="NCBI Taxonomy" id="60893"/>
    <lineage>
        <taxon>Bacteria</taxon>
        <taxon>Pseudomonadati</taxon>
        <taxon>Thermodesulfobacteriota</taxon>
        <taxon>Desulfobaccia</taxon>
        <taxon>Desulfobaccales</taxon>
        <taxon>Desulfobaccaceae</taxon>
        <taxon>Desulfobacca</taxon>
    </lineage>
</organism>
<feature type="binding site" evidence="18">
    <location>
        <begin position="58"/>
        <end position="62"/>
    </location>
    <ligand>
        <name>(6S)-NADPHX</name>
        <dbReference type="ChEBI" id="CHEBI:64076"/>
    </ligand>
</feature>
<reference evidence="22" key="1">
    <citation type="journal article" date="2020" name="mSystems">
        <title>Genome- and Community-Level Interaction Insights into Carbon Utilization and Element Cycling Functions of Hydrothermarchaeota in Hydrothermal Sediment.</title>
        <authorList>
            <person name="Zhou Z."/>
            <person name="Liu Y."/>
            <person name="Xu W."/>
            <person name="Pan J."/>
            <person name="Luo Z.H."/>
            <person name="Li M."/>
        </authorList>
    </citation>
    <scope>NUCLEOTIDE SEQUENCE [LARGE SCALE GENOMIC DNA]</scope>
    <source>
        <strain evidence="22">SpSt-897</strain>
    </source>
</reference>
<comment type="caution">
    <text evidence="22">The sequence shown here is derived from an EMBL/GenBank/DDBJ whole genome shotgun (WGS) entry which is preliminary data.</text>
</comment>
<feature type="binding site" evidence="18">
    <location>
        <position position="130"/>
    </location>
    <ligand>
        <name>K(+)</name>
        <dbReference type="ChEBI" id="CHEBI:29103"/>
    </ligand>
</feature>
<feature type="binding site" evidence="18">
    <location>
        <position position="166"/>
    </location>
    <ligand>
        <name>K(+)</name>
        <dbReference type="ChEBI" id="CHEBI:29103"/>
    </ligand>
</feature>
<comment type="similarity">
    <text evidence="18">Belongs to the NnrE/AIBP family.</text>
</comment>
<comment type="similarity">
    <text evidence="3 19">In the N-terminal section; belongs to the NnrE/AIBP family.</text>
</comment>
<keyword evidence="7 17" id="KW-0067">ATP-binding</keyword>
<comment type="similarity">
    <text evidence="4 19">In the C-terminal section; belongs to the NnrD/CARKD family.</text>
</comment>
<dbReference type="GO" id="GO:0005524">
    <property type="term" value="F:ATP binding"/>
    <property type="evidence" value="ECO:0007669"/>
    <property type="project" value="UniProtKB-UniRule"/>
</dbReference>
<dbReference type="PROSITE" id="PS51385">
    <property type="entry name" value="YJEF_N"/>
    <property type="match status" value="1"/>
</dbReference>
<evidence type="ECO:0000313" key="22">
    <source>
        <dbReference type="EMBL" id="HGF34171.1"/>
    </source>
</evidence>
<comment type="function">
    <text evidence="18">Catalyzes the epimerization of the S- and R-forms of NAD(P)HX, a damaged form of NAD(P)H that is a result of enzymatic or heat-dependent hydration. This is a prerequisite for the S-specific NAD(P)H-hydrate dehydratase to allow the repair of both epimers of NAD(P)HX.</text>
</comment>
<dbReference type="GO" id="GO:0046872">
    <property type="term" value="F:metal ion binding"/>
    <property type="evidence" value="ECO:0007669"/>
    <property type="project" value="UniProtKB-UniRule"/>
</dbReference>
<dbReference type="GO" id="GO:0046496">
    <property type="term" value="P:nicotinamide nucleotide metabolic process"/>
    <property type="evidence" value="ECO:0007669"/>
    <property type="project" value="UniProtKB-UniRule"/>
</dbReference>
<protein>
    <recommendedName>
        <fullName evidence="19">Bifunctional NAD(P)H-hydrate repair enzyme</fullName>
    </recommendedName>
    <alternativeName>
        <fullName evidence="19">Nicotinamide nucleotide repair protein</fullName>
    </alternativeName>
    <domain>
        <recommendedName>
            <fullName evidence="19">ADP-dependent (S)-NAD(P)H-hydrate dehydratase</fullName>
            <ecNumber evidence="19">4.2.1.136</ecNumber>
        </recommendedName>
        <alternativeName>
            <fullName evidence="19">ADP-dependent NAD(P)HX dehydratase</fullName>
        </alternativeName>
    </domain>
    <domain>
        <recommendedName>
            <fullName evidence="19">NAD(P)H-hydrate epimerase</fullName>
            <ecNumber evidence="19">5.1.99.6</ecNumber>
        </recommendedName>
    </domain>
</protein>
<comment type="cofactor">
    <cofactor evidence="17">
        <name>Mg(2+)</name>
        <dbReference type="ChEBI" id="CHEBI:18420"/>
    </cofactor>
</comment>
<keyword evidence="9 18" id="KW-0630">Potassium</keyword>
<dbReference type="PIRSF" id="PIRSF017184">
    <property type="entry name" value="Nnr"/>
    <property type="match status" value="1"/>
</dbReference>
<dbReference type="HAMAP" id="MF_01965">
    <property type="entry name" value="NADHX_dehydratase"/>
    <property type="match status" value="1"/>
</dbReference>
<comment type="catalytic activity">
    <reaction evidence="1 18 19">
        <text>(6R)-NADHX = (6S)-NADHX</text>
        <dbReference type="Rhea" id="RHEA:32215"/>
        <dbReference type="ChEBI" id="CHEBI:64074"/>
        <dbReference type="ChEBI" id="CHEBI:64075"/>
        <dbReference type="EC" id="5.1.99.6"/>
    </reaction>
</comment>
<feature type="binding site" evidence="18">
    <location>
        <position position="59"/>
    </location>
    <ligand>
        <name>K(+)</name>
        <dbReference type="ChEBI" id="CHEBI:29103"/>
    </ligand>
</feature>
<evidence type="ECO:0000256" key="17">
    <source>
        <dbReference type="HAMAP-Rule" id="MF_01965"/>
    </source>
</evidence>
<dbReference type="CDD" id="cd01171">
    <property type="entry name" value="YXKO-related"/>
    <property type="match status" value="1"/>
</dbReference>
<proteinExistence type="inferred from homology"/>
<evidence type="ECO:0000256" key="2">
    <source>
        <dbReference type="ARBA" id="ARBA00000909"/>
    </source>
</evidence>
<evidence type="ECO:0000256" key="18">
    <source>
        <dbReference type="HAMAP-Rule" id="MF_01966"/>
    </source>
</evidence>
<dbReference type="Pfam" id="PF03853">
    <property type="entry name" value="YjeF_N"/>
    <property type="match status" value="1"/>
</dbReference>
<dbReference type="PROSITE" id="PS51383">
    <property type="entry name" value="YJEF_C_3"/>
    <property type="match status" value="1"/>
</dbReference>
<comment type="function">
    <text evidence="14 19">Bifunctional enzyme that catalyzes the epimerization of the S- and R-forms of NAD(P)HX and the dehydration of the S-form of NAD(P)HX at the expense of ADP, which is converted to AMP. This allows the repair of both epimers of NAD(P)HX, a damaged form of NAD(P)H that is a result of enzymatic or heat-dependent hydration.</text>
</comment>
<feature type="binding site" evidence="18">
    <location>
        <begin position="134"/>
        <end position="140"/>
    </location>
    <ligand>
        <name>(6S)-NADPHX</name>
        <dbReference type="ChEBI" id="CHEBI:64076"/>
    </ligand>
</feature>
<dbReference type="InterPro" id="IPR029056">
    <property type="entry name" value="Ribokinase-like"/>
</dbReference>
<dbReference type="InterPro" id="IPR017953">
    <property type="entry name" value="Carbohydrate_kinase_pred_CS"/>
</dbReference>
<feature type="domain" description="YjeF N-terminal" evidence="21">
    <location>
        <begin position="9"/>
        <end position="220"/>
    </location>
</feature>
<evidence type="ECO:0000256" key="4">
    <source>
        <dbReference type="ARBA" id="ARBA00009524"/>
    </source>
</evidence>
<dbReference type="SUPFAM" id="SSF64153">
    <property type="entry name" value="YjeF N-terminal domain-like"/>
    <property type="match status" value="1"/>
</dbReference>
<evidence type="ECO:0000256" key="8">
    <source>
        <dbReference type="ARBA" id="ARBA00022857"/>
    </source>
</evidence>
<dbReference type="GO" id="GO:0052855">
    <property type="term" value="F:ADP-dependent NAD(P)H-hydrate dehydratase activity"/>
    <property type="evidence" value="ECO:0007669"/>
    <property type="project" value="UniProtKB-UniRule"/>
</dbReference>
<dbReference type="NCBIfam" id="TIGR00196">
    <property type="entry name" value="yjeF_cterm"/>
    <property type="match status" value="1"/>
</dbReference>
<dbReference type="InterPro" id="IPR030677">
    <property type="entry name" value="Nnr"/>
</dbReference>
<dbReference type="InterPro" id="IPR000631">
    <property type="entry name" value="CARKD"/>
</dbReference>